<feature type="region of interest" description="Disordered" evidence="1">
    <location>
        <begin position="64"/>
        <end position="101"/>
    </location>
</feature>
<sequence>MANIYPSRDFEVSYRVAKLIAKTGKPHTIGEDLILPAAKEMVGVMIVDSRVSLVAAQTVAKDKRDKKGFKLTNEEEEFMSRNTGEKKHLEGEEPDHPEKQCGGLEQMLGWIQAMRRDLAARQTCALEQLWLARDPSPLPVPVADH</sequence>
<comment type="caution">
    <text evidence="2">The sequence shown here is derived from an EMBL/GenBank/DDBJ whole genome shotgun (WGS) entry which is preliminary data.</text>
</comment>
<keyword evidence="3" id="KW-1185">Reference proteome</keyword>
<dbReference type="EMBL" id="SRLO01001093">
    <property type="protein sequence ID" value="TNN41622.1"/>
    <property type="molecule type" value="Genomic_DNA"/>
</dbReference>
<reference evidence="2 3" key="1">
    <citation type="submission" date="2019-03" db="EMBL/GenBank/DDBJ databases">
        <title>First draft genome of Liparis tanakae, snailfish: a comprehensive survey of snailfish specific genes.</title>
        <authorList>
            <person name="Kim W."/>
            <person name="Song I."/>
            <person name="Jeong J.-H."/>
            <person name="Kim D."/>
            <person name="Kim S."/>
            <person name="Ryu S."/>
            <person name="Song J.Y."/>
            <person name="Lee S.K."/>
        </authorList>
    </citation>
    <scope>NUCLEOTIDE SEQUENCE [LARGE SCALE GENOMIC DNA]</scope>
    <source>
        <tissue evidence="2">Muscle</tissue>
    </source>
</reference>
<proteinExistence type="predicted"/>
<protein>
    <submittedName>
        <fullName evidence="2">Uncharacterized protein</fullName>
    </submittedName>
</protein>
<evidence type="ECO:0000313" key="2">
    <source>
        <dbReference type="EMBL" id="TNN41622.1"/>
    </source>
</evidence>
<dbReference type="OrthoDB" id="6144063at2759"/>
<evidence type="ECO:0000256" key="1">
    <source>
        <dbReference type="SAM" id="MobiDB-lite"/>
    </source>
</evidence>
<evidence type="ECO:0000313" key="3">
    <source>
        <dbReference type="Proteomes" id="UP000314294"/>
    </source>
</evidence>
<feature type="compositionally biased region" description="Basic and acidic residues" evidence="1">
    <location>
        <begin position="83"/>
        <end position="99"/>
    </location>
</feature>
<dbReference type="AlphaFoldDB" id="A0A4Z2FMT4"/>
<gene>
    <name evidence="2" type="ORF">EYF80_048215</name>
</gene>
<organism evidence="2 3">
    <name type="scientific">Liparis tanakae</name>
    <name type="common">Tanaka's snailfish</name>
    <dbReference type="NCBI Taxonomy" id="230148"/>
    <lineage>
        <taxon>Eukaryota</taxon>
        <taxon>Metazoa</taxon>
        <taxon>Chordata</taxon>
        <taxon>Craniata</taxon>
        <taxon>Vertebrata</taxon>
        <taxon>Euteleostomi</taxon>
        <taxon>Actinopterygii</taxon>
        <taxon>Neopterygii</taxon>
        <taxon>Teleostei</taxon>
        <taxon>Neoteleostei</taxon>
        <taxon>Acanthomorphata</taxon>
        <taxon>Eupercaria</taxon>
        <taxon>Perciformes</taxon>
        <taxon>Cottioidei</taxon>
        <taxon>Cottales</taxon>
        <taxon>Liparidae</taxon>
        <taxon>Liparis</taxon>
    </lineage>
</organism>
<dbReference type="Proteomes" id="UP000314294">
    <property type="component" value="Unassembled WGS sequence"/>
</dbReference>
<name>A0A4Z2FMT4_9TELE</name>
<accession>A0A4Z2FMT4</accession>